<dbReference type="RefSeq" id="WP_198111776.1">
    <property type="nucleotide sequence ID" value="NZ_JAEDAK010000009.1"/>
</dbReference>
<sequence length="634" mass="71111">MCGLTGFLTQQTRPQPELRAALARMTATLTHRGPDSEGLWLEGGMALGHRRLAIVDLSPAGHQPMASRCGRYVLAFNGEIYNHLELRRELPAQDWRGHSDTETLLAAVARWGLQGTLPRLVGMFAIALWDREQQTLQLARDRLGEKPLYYGQLPGGDFVFGSELKALREHPDWQAAVDRSALALYMRHNVVPGTHCIYQGLHKLAPAHWLSLRAGQAPQTGCYWDLPAIAAAGQRAWAPEDAVQRLGELLDQALRGQRVADVPLGAFLSGGVDSSTVVARLQALSERPVHSFAIGFEQAHLNEAEHAQAVAAHLGTRHTEFYVSSADALALIPQLPQLYDEPFADSSQIPTHLVARLAQREVRVALSGDGGDELFAGYNRYVLAAKVWRHLARLPLGLRRWAARCVLSQPPARLDRLGRWIGRANLGDRLHKAAEAVLPAVDAMAMYRALVSHWPDPGALVLGAQEGASWLDPGRLPALPEAVDRMALADQMTYLPDDILVKVDRAAMAVGLETRVPLLDHRIVEFAWQLPLDLKLREGQSKWVLRQLLYRQVPRTLIDRPKQGFAVPLDAWLRGPLRDWAEALLEPTRLHHTGLLDAERVQRHWQEHLSGRRNWQYRLWDVLMFQAWHERWMR</sequence>
<dbReference type="AlphaFoldDB" id="A0A931J4D9"/>
<dbReference type="GO" id="GO:0005829">
    <property type="term" value="C:cytosol"/>
    <property type="evidence" value="ECO:0007669"/>
    <property type="project" value="TreeGrafter"/>
</dbReference>
<dbReference type="SUPFAM" id="SSF56235">
    <property type="entry name" value="N-terminal nucleophile aminohydrolases (Ntn hydrolases)"/>
    <property type="match status" value="1"/>
</dbReference>
<dbReference type="PIRSF" id="PIRSF001589">
    <property type="entry name" value="Asn_synthetase_glu-h"/>
    <property type="match status" value="1"/>
</dbReference>
<feature type="active site" description="For GATase activity" evidence="8">
    <location>
        <position position="2"/>
    </location>
</feature>
<keyword evidence="8" id="KW-0028">Amino-acid biosynthesis</keyword>
<dbReference type="InterPro" id="IPR051786">
    <property type="entry name" value="ASN_synthetase/amidase"/>
</dbReference>
<feature type="binding site" evidence="9">
    <location>
        <position position="100"/>
    </location>
    <ligand>
        <name>L-glutamine</name>
        <dbReference type="ChEBI" id="CHEBI:58359"/>
    </ligand>
</feature>
<accession>A0A931J4D9</accession>
<evidence type="ECO:0000256" key="3">
    <source>
        <dbReference type="ARBA" id="ARBA00012737"/>
    </source>
</evidence>
<feature type="domain" description="Glutamine amidotransferase type-2" evidence="11">
    <location>
        <begin position="2"/>
        <end position="215"/>
    </location>
</feature>
<evidence type="ECO:0000256" key="5">
    <source>
        <dbReference type="ARBA" id="ARBA00022840"/>
    </source>
</evidence>
<dbReference type="EC" id="6.3.5.4" evidence="3"/>
<dbReference type="InterPro" id="IPR001962">
    <property type="entry name" value="Asn_synthase"/>
</dbReference>
<evidence type="ECO:0000256" key="6">
    <source>
        <dbReference type="ARBA" id="ARBA00022962"/>
    </source>
</evidence>
<organism evidence="12 13">
    <name type="scientific">Inhella proteolytica</name>
    <dbReference type="NCBI Taxonomy" id="2795029"/>
    <lineage>
        <taxon>Bacteria</taxon>
        <taxon>Pseudomonadati</taxon>
        <taxon>Pseudomonadota</taxon>
        <taxon>Betaproteobacteria</taxon>
        <taxon>Burkholderiales</taxon>
        <taxon>Sphaerotilaceae</taxon>
        <taxon>Inhella</taxon>
    </lineage>
</organism>
<dbReference type="PROSITE" id="PS51278">
    <property type="entry name" value="GATASE_TYPE_2"/>
    <property type="match status" value="1"/>
</dbReference>
<dbReference type="InterPro" id="IPR017932">
    <property type="entry name" value="GATase_2_dom"/>
</dbReference>
<evidence type="ECO:0000256" key="1">
    <source>
        <dbReference type="ARBA" id="ARBA00005187"/>
    </source>
</evidence>
<keyword evidence="8" id="KW-0061">Asparagine biosynthesis</keyword>
<keyword evidence="6 8" id="KW-0315">Glutamine amidotransferase</keyword>
<dbReference type="Gene3D" id="3.40.50.620">
    <property type="entry name" value="HUPs"/>
    <property type="match status" value="1"/>
</dbReference>
<keyword evidence="13" id="KW-1185">Reference proteome</keyword>
<dbReference type="CDD" id="cd01991">
    <property type="entry name" value="Asn_synthase_B_C"/>
    <property type="match status" value="1"/>
</dbReference>
<reference evidence="12" key="1">
    <citation type="submission" date="2020-12" db="EMBL/GenBank/DDBJ databases">
        <title>The genome sequence of Inhella sp. 1Y17.</title>
        <authorList>
            <person name="Liu Y."/>
        </authorList>
    </citation>
    <scope>NUCLEOTIDE SEQUENCE</scope>
    <source>
        <strain evidence="12">1Y17</strain>
    </source>
</reference>
<evidence type="ECO:0000259" key="11">
    <source>
        <dbReference type="PROSITE" id="PS51278"/>
    </source>
</evidence>
<comment type="caution">
    <text evidence="12">The sequence shown here is derived from an EMBL/GenBank/DDBJ whole genome shotgun (WGS) entry which is preliminary data.</text>
</comment>
<evidence type="ECO:0000256" key="10">
    <source>
        <dbReference type="PIRSR" id="PIRSR001589-3"/>
    </source>
</evidence>
<comment type="pathway">
    <text evidence="1">Amino-acid biosynthesis; L-asparagine biosynthesis; L-asparagine from L-aspartate (L-Gln route): step 1/1.</text>
</comment>
<dbReference type="Gene3D" id="3.60.20.10">
    <property type="entry name" value="Glutamine Phosphoribosylpyrophosphate, subunit 1, domain 1"/>
    <property type="match status" value="1"/>
</dbReference>
<evidence type="ECO:0000256" key="8">
    <source>
        <dbReference type="PIRSR" id="PIRSR001589-1"/>
    </source>
</evidence>
<dbReference type="PANTHER" id="PTHR43284:SF1">
    <property type="entry name" value="ASPARAGINE SYNTHETASE"/>
    <property type="match status" value="1"/>
</dbReference>
<dbReference type="CDD" id="cd00712">
    <property type="entry name" value="AsnB"/>
    <property type="match status" value="1"/>
</dbReference>
<dbReference type="InterPro" id="IPR006426">
    <property type="entry name" value="Asn_synth_AEB"/>
</dbReference>
<evidence type="ECO:0000256" key="7">
    <source>
        <dbReference type="ARBA" id="ARBA00048741"/>
    </source>
</evidence>
<evidence type="ECO:0000313" key="12">
    <source>
        <dbReference type="EMBL" id="MBH9578005.1"/>
    </source>
</evidence>
<dbReference type="SUPFAM" id="SSF52402">
    <property type="entry name" value="Adenine nucleotide alpha hydrolases-like"/>
    <property type="match status" value="1"/>
</dbReference>
<keyword evidence="5 9" id="KW-0067">ATP-binding</keyword>
<dbReference type="InterPro" id="IPR033738">
    <property type="entry name" value="AsnB_N"/>
</dbReference>
<dbReference type="Proteomes" id="UP000613266">
    <property type="component" value="Unassembled WGS sequence"/>
</dbReference>
<evidence type="ECO:0000313" key="13">
    <source>
        <dbReference type="Proteomes" id="UP000613266"/>
    </source>
</evidence>
<comment type="similarity">
    <text evidence="2">Belongs to the asparagine synthetase family.</text>
</comment>
<dbReference type="InterPro" id="IPR029055">
    <property type="entry name" value="Ntn_hydrolases_N"/>
</dbReference>
<name>A0A931J4D9_9BURK</name>
<dbReference type="PANTHER" id="PTHR43284">
    <property type="entry name" value="ASPARAGINE SYNTHETASE (GLUTAMINE-HYDROLYZING)"/>
    <property type="match status" value="1"/>
</dbReference>
<dbReference type="GO" id="GO:0004066">
    <property type="term" value="F:asparagine synthase (glutamine-hydrolyzing) activity"/>
    <property type="evidence" value="ECO:0007669"/>
    <property type="project" value="UniProtKB-EC"/>
</dbReference>
<keyword evidence="12" id="KW-0436">Ligase</keyword>
<keyword evidence="4 9" id="KW-0547">Nucleotide-binding</keyword>
<feature type="binding site" evidence="9">
    <location>
        <position position="294"/>
    </location>
    <ligand>
        <name>ATP</name>
        <dbReference type="ChEBI" id="CHEBI:30616"/>
    </ligand>
</feature>
<comment type="catalytic activity">
    <reaction evidence="7">
        <text>L-aspartate + L-glutamine + ATP + H2O = L-asparagine + L-glutamate + AMP + diphosphate + H(+)</text>
        <dbReference type="Rhea" id="RHEA:12228"/>
        <dbReference type="ChEBI" id="CHEBI:15377"/>
        <dbReference type="ChEBI" id="CHEBI:15378"/>
        <dbReference type="ChEBI" id="CHEBI:29985"/>
        <dbReference type="ChEBI" id="CHEBI:29991"/>
        <dbReference type="ChEBI" id="CHEBI:30616"/>
        <dbReference type="ChEBI" id="CHEBI:33019"/>
        <dbReference type="ChEBI" id="CHEBI:58048"/>
        <dbReference type="ChEBI" id="CHEBI:58359"/>
        <dbReference type="ChEBI" id="CHEBI:456215"/>
        <dbReference type="EC" id="6.3.5.4"/>
    </reaction>
</comment>
<gene>
    <name evidence="12" type="primary">asnB</name>
    <name evidence="12" type="ORF">I7X39_13955</name>
</gene>
<protein>
    <recommendedName>
        <fullName evidence="3">asparagine synthase (glutamine-hydrolyzing)</fullName>
        <ecNumber evidence="3">6.3.5.4</ecNumber>
    </recommendedName>
</protein>
<feature type="binding site" evidence="9">
    <location>
        <begin position="367"/>
        <end position="368"/>
    </location>
    <ligand>
        <name>ATP</name>
        <dbReference type="ChEBI" id="CHEBI:30616"/>
    </ligand>
</feature>
<evidence type="ECO:0000256" key="4">
    <source>
        <dbReference type="ARBA" id="ARBA00022741"/>
    </source>
</evidence>
<evidence type="ECO:0000256" key="2">
    <source>
        <dbReference type="ARBA" id="ARBA00005752"/>
    </source>
</evidence>
<dbReference type="EMBL" id="JAEDAK010000009">
    <property type="protein sequence ID" value="MBH9578005.1"/>
    <property type="molecule type" value="Genomic_DNA"/>
</dbReference>
<dbReference type="GO" id="GO:0005524">
    <property type="term" value="F:ATP binding"/>
    <property type="evidence" value="ECO:0007669"/>
    <property type="project" value="UniProtKB-KW"/>
</dbReference>
<proteinExistence type="inferred from homology"/>
<dbReference type="NCBIfam" id="TIGR01536">
    <property type="entry name" value="asn_synth_AEB"/>
    <property type="match status" value="1"/>
</dbReference>
<dbReference type="Pfam" id="PF00733">
    <property type="entry name" value="Asn_synthase"/>
    <property type="match status" value="1"/>
</dbReference>
<dbReference type="GO" id="GO:0006529">
    <property type="term" value="P:asparagine biosynthetic process"/>
    <property type="evidence" value="ECO:0007669"/>
    <property type="project" value="UniProtKB-KW"/>
</dbReference>
<dbReference type="Pfam" id="PF13522">
    <property type="entry name" value="GATase_6"/>
    <property type="match status" value="1"/>
</dbReference>
<evidence type="ECO:0000256" key="9">
    <source>
        <dbReference type="PIRSR" id="PIRSR001589-2"/>
    </source>
</evidence>
<feature type="site" description="Important for beta-aspartyl-AMP intermediate formation" evidence="10">
    <location>
        <position position="369"/>
    </location>
</feature>
<dbReference type="InterPro" id="IPR014729">
    <property type="entry name" value="Rossmann-like_a/b/a_fold"/>
</dbReference>